<dbReference type="Proteomes" id="UP000714380">
    <property type="component" value="Unassembled WGS sequence"/>
</dbReference>
<reference evidence="1 2" key="1">
    <citation type="submission" date="2020-12" db="EMBL/GenBank/DDBJ databases">
        <title>Novel Thalassolituus-related marine hydrocarbonoclastic bacteria mediated algae-derived hydrocarbons mineralization in twilight zone of the northern South China Sea.</title>
        <authorList>
            <person name="Dong C."/>
        </authorList>
    </citation>
    <scope>NUCLEOTIDE SEQUENCE [LARGE SCALE GENOMIC DNA]</scope>
    <source>
        <strain evidence="1 2">IMCC1826</strain>
    </source>
</reference>
<dbReference type="EMBL" id="JAEDAH010000105">
    <property type="protein sequence ID" value="MCA6065421.1"/>
    <property type="molecule type" value="Genomic_DNA"/>
</dbReference>
<sequence>MANPTDALTNETVIIELSAVAYNQRPLVEGLTTITNGLQSFLLILLDIAGENGETKQKAGSYLVGRSQIQDKLIKAGQGASDALVSRRLTELRKAKVCAMETQIQESKRVNHYKIETLASLALLPPIKSKKASDGGKQRRRTKTIINAQKEMFSNDRKGLLLSGPEDIIFFNQQLFNGILDTAMRVSSKDERKSISVTYKVHGHPLRITSSCSAKEGSGLLMMTDQRAMRCIISYCKKRIEHLKLKLADQYGAGFDRRFIPNVFHIDIHELCSLMGMRCVNTNLDIVVGMMERLSDTTFEVDASDNPWFMNTFSMFLLAKQTEDDQPIRSDRYKIQFLNNFESARENDSLPDLFGDSMENLRPRYYTFSLEQRLFYSLISDEAFNLFLSHEELSTERSGIVQRFYNWARAYISGRNKPGVEKKWFTLHEIHAALTPGHRLDNFRNYFLSALEKFSVSEDWSRKESGTSRIYGYYVNYKRENGEDYFQIQRDREDPIVGDNSRHNVLLRQKQIDLLEG</sequence>
<evidence type="ECO:0000313" key="1">
    <source>
        <dbReference type="EMBL" id="MCA6065421.1"/>
    </source>
</evidence>
<dbReference type="RefSeq" id="WP_225677343.1">
    <property type="nucleotide sequence ID" value="NZ_JAEDAH010000105.1"/>
</dbReference>
<evidence type="ECO:0000313" key="2">
    <source>
        <dbReference type="Proteomes" id="UP000714380"/>
    </source>
</evidence>
<keyword evidence="2" id="KW-1185">Reference proteome</keyword>
<gene>
    <name evidence="1" type="ORF">I9W95_17625</name>
</gene>
<protein>
    <submittedName>
        <fullName evidence="1">Uncharacterized protein</fullName>
    </submittedName>
</protein>
<organism evidence="1 2">
    <name type="scientific">Thalassolituus marinus</name>
    <dbReference type="NCBI Taxonomy" id="671053"/>
    <lineage>
        <taxon>Bacteria</taxon>
        <taxon>Pseudomonadati</taxon>
        <taxon>Pseudomonadota</taxon>
        <taxon>Gammaproteobacteria</taxon>
        <taxon>Oceanospirillales</taxon>
        <taxon>Oceanospirillaceae</taxon>
        <taxon>Thalassolituus</taxon>
    </lineage>
</organism>
<comment type="caution">
    <text evidence="1">The sequence shown here is derived from an EMBL/GenBank/DDBJ whole genome shotgun (WGS) entry which is preliminary data.</text>
</comment>
<accession>A0ABS7ZUR4</accession>
<proteinExistence type="predicted"/>
<name>A0ABS7ZUR4_9GAMM</name>